<keyword evidence="3" id="KW-1185">Reference proteome</keyword>
<accession>A0AAV0WPG1</accession>
<feature type="compositionally biased region" description="Low complexity" evidence="1">
    <location>
        <begin position="34"/>
        <end position="46"/>
    </location>
</feature>
<evidence type="ECO:0000313" key="3">
    <source>
        <dbReference type="Proteomes" id="UP001160148"/>
    </source>
</evidence>
<organism evidence="2 3">
    <name type="scientific">Macrosiphum euphorbiae</name>
    <name type="common">potato aphid</name>
    <dbReference type="NCBI Taxonomy" id="13131"/>
    <lineage>
        <taxon>Eukaryota</taxon>
        <taxon>Metazoa</taxon>
        <taxon>Ecdysozoa</taxon>
        <taxon>Arthropoda</taxon>
        <taxon>Hexapoda</taxon>
        <taxon>Insecta</taxon>
        <taxon>Pterygota</taxon>
        <taxon>Neoptera</taxon>
        <taxon>Paraneoptera</taxon>
        <taxon>Hemiptera</taxon>
        <taxon>Sternorrhyncha</taxon>
        <taxon>Aphidomorpha</taxon>
        <taxon>Aphidoidea</taxon>
        <taxon>Aphididae</taxon>
        <taxon>Macrosiphini</taxon>
        <taxon>Macrosiphum</taxon>
    </lineage>
</organism>
<sequence>MEDFLKNLSMDMVDTEAFIDSMNRLMKNDDDDTSSSSTDDTDTNNSKLLNKNQTQLSYTNLINDLLESNPNSEYGHFESYANIMYCHDCQMMLQPKYISRIPCKVPEVVVQQDGTVSYVHSRCEKLDLTKYIQSLATQTGSWEKTYWQIWSECHFLTCKTCKLPYPARNSAMCQYHPEIPEYFPIGNLGLEQPIGRYPCCGERAFRFELVKNPFGCKFRFHIPNKDNVYSGRIVKLMCNNLDLTVSHPPALNRESKIMKFVNLDPGIKRPNYQHWWANLTLGENGYTHQPIISSECNILTGQKKLKKWKDLNKRREKNLIQLKKWVNINNKQPIENSSINVNEKEEVNNSTNTNEKLTDTKYLINQGNSLKKSSPMTSIQDSQREQERVFFDQIIVNHVKPIKGVKVSPGTPDQLRDSYTPILANMLAKIEAQNKSTNLKPTKKSCNGNNLYIINLRLIFV</sequence>
<reference evidence="2 3" key="1">
    <citation type="submission" date="2023-01" db="EMBL/GenBank/DDBJ databases">
        <authorList>
            <person name="Whitehead M."/>
        </authorList>
    </citation>
    <scope>NUCLEOTIDE SEQUENCE [LARGE SCALE GENOMIC DNA]</scope>
</reference>
<feature type="region of interest" description="Disordered" evidence="1">
    <location>
        <begin position="29"/>
        <end position="49"/>
    </location>
</feature>
<name>A0AAV0WPG1_9HEMI</name>
<proteinExistence type="predicted"/>
<gene>
    <name evidence="2" type="ORF">MEUPH1_LOCUS13323</name>
</gene>
<dbReference type="EMBL" id="CARXXK010000002">
    <property type="protein sequence ID" value="CAI6357727.1"/>
    <property type="molecule type" value="Genomic_DNA"/>
</dbReference>
<evidence type="ECO:0000256" key="1">
    <source>
        <dbReference type="SAM" id="MobiDB-lite"/>
    </source>
</evidence>
<comment type="caution">
    <text evidence="2">The sequence shown here is derived from an EMBL/GenBank/DDBJ whole genome shotgun (WGS) entry which is preliminary data.</text>
</comment>
<dbReference type="InterPro" id="IPR045902">
    <property type="entry name" value="SANBR-like"/>
</dbReference>
<dbReference type="PANTHER" id="PTHR20946:SF0">
    <property type="entry name" value="SANT AND BTB DOMAIN REGULATOR OF CLASS SWITCH RECOMBINATION"/>
    <property type="match status" value="1"/>
</dbReference>
<evidence type="ECO:0000313" key="2">
    <source>
        <dbReference type="EMBL" id="CAI6357727.1"/>
    </source>
</evidence>
<dbReference type="PANTHER" id="PTHR20946">
    <property type="entry name" value="SANT AND BTB DOMAIN REGULATOR OF CLASS SWITCH RECOMBINATION"/>
    <property type="match status" value="1"/>
</dbReference>
<dbReference type="Proteomes" id="UP001160148">
    <property type="component" value="Unassembled WGS sequence"/>
</dbReference>
<dbReference type="AlphaFoldDB" id="A0AAV0WPG1"/>
<protein>
    <submittedName>
        <fullName evidence="2">Uncharacterized protein</fullName>
    </submittedName>
</protein>